<dbReference type="PANTHER" id="PTHR38117">
    <property type="entry name" value="NACHT AND WD40 DOMAIN PROTEIN"/>
    <property type="match status" value="1"/>
</dbReference>
<evidence type="ECO:0000313" key="3">
    <source>
        <dbReference type="EMBL" id="KAK5706345.1"/>
    </source>
</evidence>
<dbReference type="Pfam" id="PF23155">
    <property type="entry name" value="DUF7053"/>
    <property type="match status" value="1"/>
</dbReference>
<dbReference type="PANTHER" id="PTHR38117:SF1">
    <property type="entry name" value="DUF3074 DOMAIN-CONTAINING PROTEIN"/>
    <property type="match status" value="1"/>
</dbReference>
<sequence length="424" mass="45704">MLSFITNITPLPPSITREIALALLHDHSAMIELNPLVLRHEPTAAPPNATPEEQIKCKWILITDTISYLPGAKSELSYKAGFYDLPYGIQTHCFAPGGVDLKAIWRVGGNQAGETPEAPELGIAKPSSGLYLREDVEVRCNVFISGFVKKNLKKAHGTLVEKLLSRHRDSAENAQLLQDPASPASPVDSIGSIPSFRPMTPTSPHSDDAVSAPPPLSRELTQFTLQQPAQQPIHLPVHEESCTCGPGGHAVMCANYRYGAPPPRRASPAPLGHTRTSSQPSTGGRWPPQGDGTPAGSIDSFSPVGSHPASRCGCRDDDHLRSCQSYTAPRSRKPGVIPPIQRAKDSSYGRVAWKLPPGSSPSVAFRSPQLFGEQAELPGDTISSERDEDWADDDTLISELDSTELVAYWKTADLKQAPGDAGWI</sequence>
<dbReference type="InterPro" id="IPR055481">
    <property type="entry name" value="DUF7053"/>
</dbReference>
<evidence type="ECO:0000313" key="4">
    <source>
        <dbReference type="Proteomes" id="UP001310594"/>
    </source>
</evidence>
<name>A0AAN7ZVW0_9PEZI</name>
<proteinExistence type="predicted"/>
<organism evidence="3 4">
    <name type="scientific">Elasticomyces elasticus</name>
    <dbReference type="NCBI Taxonomy" id="574655"/>
    <lineage>
        <taxon>Eukaryota</taxon>
        <taxon>Fungi</taxon>
        <taxon>Dikarya</taxon>
        <taxon>Ascomycota</taxon>
        <taxon>Pezizomycotina</taxon>
        <taxon>Dothideomycetes</taxon>
        <taxon>Dothideomycetidae</taxon>
        <taxon>Mycosphaerellales</taxon>
        <taxon>Teratosphaeriaceae</taxon>
        <taxon>Elasticomyces</taxon>
    </lineage>
</organism>
<feature type="region of interest" description="Disordered" evidence="1">
    <location>
        <begin position="264"/>
        <end position="314"/>
    </location>
</feature>
<accession>A0AAN7ZVW0</accession>
<evidence type="ECO:0000256" key="1">
    <source>
        <dbReference type="SAM" id="MobiDB-lite"/>
    </source>
</evidence>
<feature type="domain" description="DUF7053" evidence="2">
    <location>
        <begin position="5"/>
        <end position="167"/>
    </location>
</feature>
<evidence type="ECO:0000259" key="2">
    <source>
        <dbReference type="Pfam" id="PF23155"/>
    </source>
</evidence>
<dbReference type="AlphaFoldDB" id="A0AAN7ZVW0"/>
<dbReference type="EMBL" id="JAVRQU010000002">
    <property type="protein sequence ID" value="KAK5706345.1"/>
    <property type="molecule type" value="Genomic_DNA"/>
</dbReference>
<comment type="caution">
    <text evidence="3">The sequence shown here is derived from an EMBL/GenBank/DDBJ whole genome shotgun (WGS) entry which is preliminary data.</text>
</comment>
<gene>
    <name evidence="3" type="ORF">LTR97_001333</name>
</gene>
<dbReference type="Proteomes" id="UP001310594">
    <property type="component" value="Unassembled WGS sequence"/>
</dbReference>
<feature type="region of interest" description="Disordered" evidence="1">
    <location>
        <begin position="175"/>
        <end position="215"/>
    </location>
</feature>
<protein>
    <recommendedName>
        <fullName evidence="2">DUF7053 domain-containing protein</fullName>
    </recommendedName>
</protein>
<reference evidence="3" key="1">
    <citation type="submission" date="2023-08" db="EMBL/GenBank/DDBJ databases">
        <title>Black Yeasts Isolated from many extreme environments.</title>
        <authorList>
            <person name="Coleine C."/>
            <person name="Stajich J.E."/>
            <person name="Selbmann L."/>
        </authorList>
    </citation>
    <scope>NUCLEOTIDE SEQUENCE</scope>
    <source>
        <strain evidence="3">CCFEE 5810</strain>
    </source>
</reference>